<evidence type="ECO:0000256" key="5">
    <source>
        <dbReference type="ARBA" id="ARBA00022723"/>
    </source>
</evidence>
<dbReference type="GO" id="GO:0031720">
    <property type="term" value="F:haptoglobin binding"/>
    <property type="evidence" value="ECO:0007669"/>
    <property type="project" value="TreeGrafter"/>
</dbReference>
<dbReference type="FunFam" id="1.10.490.10:FF:000002">
    <property type="entry name" value="Hemoglobin subunit alpha"/>
    <property type="match status" value="1"/>
</dbReference>
<evidence type="ECO:0000256" key="3">
    <source>
        <dbReference type="ARBA" id="ARBA00022617"/>
    </source>
</evidence>
<evidence type="ECO:0000259" key="8">
    <source>
        <dbReference type="PROSITE" id="PS01033"/>
    </source>
</evidence>
<evidence type="ECO:0000313" key="9">
    <source>
        <dbReference type="EMBL" id="CAB1432619.1"/>
    </source>
</evidence>
<reference evidence="9" key="1">
    <citation type="submission" date="2020-03" db="EMBL/GenBank/DDBJ databases">
        <authorList>
            <person name="Weist P."/>
        </authorList>
    </citation>
    <scope>NUCLEOTIDE SEQUENCE</scope>
</reference>
<keyword evidence="10" id="KW-1185">Reference proteome</keyword>
<dbReference type="Pfam" id="PF00042">
    <property type="entry name" value="Globin"/>
    <property type="match status" value="1"/>
</dbReference>
<dbReference type="GO" id="GO:0043177">
    <property type="term" value="F:organic acid binding"/>
    <property type="evidence" value="ECO:0007669"/>
    <property type="project" value="TreeGrafter"/>
</dbReference>
<keyword evidence="2 7" id="KW-0813">Transport</keyword>
<protein>
    <recommendedName>
        <fullName evidence="8">Globin domain-containing protein</fullName>
    </recommendedName>
</protein>
<proteinExistence type="inferred from homology"/>
<organism evidence="9 10">
    <name type="scientific">Pleuronectes platessa</name>
    <name type="common">European plaice</name>
    <dbReference type="NCBI Taxonomy" id="8262"/>
    <lineage>
        <taxon>Eukaryota</taxon>
        <taxon>Metazoa</taxon>
        <taxon>Chordata</taxon>
        <taxon>Craniata</taxon>
        <taxon>Vertebrata</taxon>
        <taxon>Euteleostomi</taxon>
        <taxon>Actinopterygii</taxon>
        <taxon>Neopterygii</taxon>
        <taxon>Teleostei</taxon>
        <taxon>Neoteleostei</taxon>
        <taxon>Acanthomorphata</taxon>
        <taxon>Carangaria</taxon>
        <taxon>Pleuronectiformes</taxon>
        <taxon>Pleuronectoidei</taxon>
        <taxon>Pleuronectidae</taxon>
        <taxon>Pleuronectes</taxon>
    </lineage>
</organism>
<dbReference type="InterPro" id="IPR000971">
    <property type="entry name" value="Globin"/>
</dbReference>
<gene>
    <name evidence="9" type="ORF">PLEPLA_LOCUS20701</name>
</gene>
<dbReference type="PANTHER" id="PTHR11442">
    <property type="entry name" value="HEMOGLOBIN FAMILY MEMBER"/>
    <property type="match status" value="1"/>
</dbReference>
<keyword evidence="4 7" id="KW-0561">Oxygen transport</keyword>
<dbReference type="PRINTS" id="PR00815">
    <property type="entry name" value="PIHAEM"/>
</dbReference>
<dbReference type="GO" id="GO:0031838">
    <property type="term" value="C:haptoglobin-hemoglobin complex"/>
    <property type="evidence" value="ECO:0007669"/>
    <property type="project" value="TreeGrafter"/>
</dbReference>
<sequence>MSLSEKDKAAVRAMWAKIGKSVEVVGADALGRMLVIYPQTKTYFSHWADMRPGSKPVKEHGKRIITAIGQGVAKIDDLNSGMLELSELHAFKLRVDPANFKLLSHCILVVMANMFPKDFTPEVHVSMDKYLACLSLALSERYR</sequence>
<dbReference type="EMBL" id="CADEAL010001458">
    <property type="protein sequence ID" value="CAB1432619.1"/>
    <property type="molecule type" value="Genomic_DNA"/>
</dbReference>
<dbReference type="GO" id="GO:0020037">
    <property type="term" value="F:heme binding"/>
    <property type="evidence" value="ECO:0007669"/>
    <property type="project" value="InterPro"/>
</dbReference>
<dbReference type="Proteomes" id="UP001153269">
    <property type="component" value="Unassembled WGS sequence"/>
</dbReference>
<evidence type="ECO:0000256" key="4">
    <source>
        <dbReference type="ARBA" id="ARBA00022621"/>
    </source>
</evidence>
<keyword evidence="6" id="KW-0408">Iron</keyword>
<dbReference type="GO" id="GO:0004601">
    <property type="term" value="F:peroxidase activity"/>
    <property type="evidence" value="ECO:0007669"/>
    <property type="project" value="TreeGrafter"/>
</dbReference>
<dbReference type="AlphaFoldDB" id="A0A9N7YQ77"/>
<dbReference type="GO" id="GO:0019825">
    <property type="term" value="F:oxygen binding"/>
    <property type="evidence" value="ECO:0007669"/>
    <property type="project" value="InterPro"/>
</dbReference>
<name>A0A9N7YQ77_PLEPL</name>
<dbReference type="GO" id="GO:0005833">
    <property type="term" value="C:hemoglobin complex"/>
    <property type="evidence" value="ECO:0007669"/>
    <property type="project" value="InterPro"/>
</dbReference>
<dbReference type="GO" id="GO:0005344">
    <property type="term" value="F:oxygen carrier activity"/>
    <property type="evidence" value="ECO:0007669"/>
    <property type="project" value="UniProtKB-KW"/>
</dbReference>
<feature type="domain" description="Globin" evidence="8">
    <location>
        <begin position="2"/>
        <end position="143"/>
    </location>
</feature>
<evidence type="ECO:0000256" key="6">
    <source>
        <dbReference type="ARBA" id="ARBA00023004"/>
    </source>
</evidence>
<dbReference type="InterPro" id="IPR009050">
    <property type="entry name" value="Globin-like_sf"/>
</dbReference>
<dbReference type="InterPro" id="IPR050056">
    <property type="entry name" value="Hemoglobin_oxygen_transport"/>
</dbReference>
<evidence type="ECO:0000256" key="2">
    <source>
        <dbReference type="ARBA" id="ARBA00022448"/>
    </source>
</evidence>
<dbReference type="GO" id="GO:0005506">
    <property type="term" value="F:iron ion binding"/>
    <property type="evidence" value="ECO:0007669"/>
    <property type="project" value="InterPro"/>
</dbReference>
<comment type="similarity">
    <text evidence="1 7">Belongs to the globin family.</text>
</comment>
<dbReference type="GO" id="GO:0072562">
    <property type="term" value="C:blood microparticle"/>
    <property type="evidence" value="ECO:0007669"/>
    <property type="project" value="TreeGrafter"/>
</dbReference>
<dbReference type="CDD" id="cd08927">
    <property type="entry name" value="Hb-alpha-like"/>
    <property type="match status" value="1"/>
</dbReference>
<dbReference type="Gene3D" id="1.10.490.10">
    <property type="entry name" value="Globins"/>
    <property type="match status" value="1"/>
</dbReference>
<dbReference type="PRINTS" id="PR00612">
    <property type="entry name" value="ALPHAHAEM"/>
</dbReference>
<dbReference type="InterPro" id="IPR012292">
    <property type="entry name" value="Globin/Proto"/>
</dbReference>
<evidence type="ECO:0000256" key="1">
    <source>
        <dbReference type="ARBA" id="ARBA00008705"/>
    </source>
</evidence>
<keyword evidence="5" id="KW-0479">Metal-binding</keyword>
<keyword evidence="3 7" id="KW-0349">Heme</keyword>
<dbReference type="InterPro" id="IPR002339">
    <property type="entry name" value="Hemoglobin_pi"/>
</dbReference>
<dbReference type="PROSITE" id="PS01033">
    <property type="entry name" value="GLOBIN"/>
    <property type="match status" value="1"/>
</dbReference>
<dbReference type="GO" id="GO:0042744">
    <property type="term" value="P:hydrogen peroxide catabolic process"/>
    <property type="evidence" value="ECO:0007669"/>
    <property type="project" value="TreeGrafter"/>
</dbReference>
<comment type="caution">
    <text evidence="9">The sequence shown here is derived from an EMBL/GenBank/DDBJ whole genome shotgun (WGS) entry which is preliminary data.</text>
</comment>
<dbReference type="SUPFAM" id="SSF46458">
    <property type="entry name" value="Globin-like"/>
    <property type="match status" value="1"/>
</dbReference>
<dbReference type="PANTHER" id="PTHR11442:SF41">
    <property type="entry name" value="HEMOGLOBIN SUBUNIT ZETA"/>
    <property type="match status" value="1"/>
</dbReference>
<dbReference type="InterPro" id="IPR002338">
    <property type="entry name" value="Hemoglobin_a-typ"/>
</dbReference>
<evidence type="ECO:0000313" key="10">
    <source>
        <dbReference type="Proteomes" id="UP001153269"/>
    </source>
</evidence>
<evidence type="ECO:0000256" key="7">
    <source>
        <dbReference type="RuleBase" id="RU000356"/>
    </source>
</evidence>
<accession>A0A9N7YQ77</accession>